<dbReference type="EMBL" id="JAHRHJ020000004">
    <property type="protein sequence ID" value="KAH9317618.1"/>
    <property type="molecule type" value="Genomic_DNA"/>
</dbReference>
<evidence type="ECO:0000256" key="1">
    <source>
        <dbReference type="SAM" id="MobiDB-lite"/>
    </source>
</evidence>
<keyword evidence="3" id="KW-1185">Reference proteome</keyword>
<feature type="non-terminal residue" evidence="2">
    <location>
        <position position="1"/>
    </location>
</feature>
<feature type="compositionally biased region" description="Basic and acidic residues" evidence="1">
    <location>
        <begin position="57"/>
        <end position="77"/>
    </location>
</feature>
<feature type="region of interest" description="Disordered" evidence="1">
    <location>
        <begin position="1"/>
        <end position="20"/>
    </location>
</feature>
<feature type="region of interest" description="Disordered" evidence="1">
    <location>
        <begin position="40"/>
        <end position="92"/>
    </location>
</feature>
<evidence type="ECO:0000313" key="2">
    <source>
        <dbReference type="EMBL" id="KAH9317618.1"/>
    </source>
</evidence>
<feature type="compositionally biased region" description="Acidic residues" evidence="1">
    <location>
        <begin position="128"/>
        <end position="144"/>
    </location>
</feature>
<feature type="compositionally biased region" description="Polar residues" evidence="1">
    <location>
        <begin position="149"/>
        <end position="161"/>
    </location>
</feature>
<feature type="region of interest" description="Disordered" evidence="1">
    <location>
        <begin position="125"/>
        <end position="161"/>
    </location>
</feature>
<proteinExistence type="predicted"/>
<organism evidence="2 3">
    <name type="scientific">Taxus chinensis</name>
    <name type="common">Chinese yew</name>
    <name type="synonym">Taxus wallichiana var. chinensis</name>
    <dbReference type="NCBI Taxonomy" id="29808"/>
    <lineage>
        <taxon>Eukaryota</taxon>
        <taxon>Viridiplantae</taxon>
        <taxon>Streptophyta</taxon>
        <taxon>Embryophyta</taxon>
        <taxon>Tracheophyta</taxon>
        <taxon>Spermatophyta</taxon>
        <taxon>Pinopsida</taxon>
        <taxon>Pinidae</taxon>
        <taxon>Conifers II</taxon>
        <taxon>Cupressales</taxon>
        <taxon>Taxaceae</taxon>
        <taxon>Taxus</taxon>
    </lineage>
</organism>
<accession>A0AA38GA05</accession>
<comment type="caution">
    <text evidence="2">The sequence shown here is derived from an EMBL/GenBank/DDBJ whole genome shotgun (WGS) entry which is preliminary data.</text>
</comment>
<name>A0AA38GA05_TAXCH</name>
<dbReference type="Proteomes" id="UP000824469">
    <property type="component" value="Unassembled WGS sequence"/>
</dbReference>
<reference evidence="2 3" key="1">
    <citation type="journal article" date="2021" name="Nat. Plants">
        <title>The Taxus genome provides insights into paclitaxel biosynthesis.</title>
        <authorList>
            <person name="Xiong X."/>
            <person name="Gou J."/>
            <person name="Liao Q."/>
            <person name="Li Y."/>
            <person name="Zhou Q."/>
            <person name="Bi G."/>
            <person name="Li C."/>
            <person name="Du R."/>
            <person name="Wang X."/>
            <person name="Sun T."/>
            <person name="Guo L."/>
            <person name="Liang H."/>
            <person name="Lu P."/>
            <person name="Wu Y."/>
            <person name="Zhang Z."/>
            <person name="Ro D.K."/>
            <person name="Shang Y."/>
            <person name="Huang S."/>
            <person name="Yan J."/>
        </authorList>
    </citation>
    <scope>NUCLEOTIDE SEQUENCE [LARGE SCALE GENOMIC DNA]</scope>
    <source>
        <strain evidence="2">Ta-2019</strain>
    </source>
</reference>
<dbReference type="AlphaFoldDB" id="A0AA38GA05"/>
<gene>
    <name evidence="2" type="ORF">KI387_019387</name>
</gene>
<protein>
    <submittedName>
        <fullName evidence="2">Uncharacterized protein</fullName>
    </submittedName>
</protein>
<evidence type="ECO:0000313" key="3">
    <source>
        <dbReference type="Proteomes" id="UP000824469"/>
    </source>
</evidence>
<feature type="non-terminal residue" evidence="2">
    <location>
        <position position="161"/>
    </location>
</feature>
<sequence>LGFKISLDHTEKPQPRKGADLEEVVKTLAEAVKEIPYKLSRAKKGIGKTSQGQPRAQNHDRFSNHPRGDQRVDDRGKGPLGSANRHPQACEGRMLPDPLIARVAAIEEVVDIDWCDKFFLPHPPCEVDQQEGEANNDDGTDDDIYMVGCSSSSQGGVTSTK</sequence>